<gene>
    <name evidence="3" type="ORF">PFICI_02089</name>
</gene>
<keyword evidence="4" id="KW-1185">Reference proteome</keyword>
<dbReference type="STRING" id="1229662.W3XST5"/>
<dbReference type="eggNOG" id="KOG1515">
    <property type="taxonomic scope" value="Eukaryota"/>
</dbReference>
<accession>W3XST5</accession>
<feature type="domain" description="Alpha/beta hydrolase fold-3" evidence="2">
    <location>
        <begin position="88"/>
        <end position="299"/>
    </location>
</feature>
<dbReference type="InterPro" id="IPR050300">
    <property type="entry name" value="GDXG_lipolytic_enzyme"/>
</dbReference>
<dbReference type="HOGENOM" id="CLU_012494_6_1_1"/>
<dbReference type="Gene3D" id="3.40.50.1820">
    <property type="entry name" value="alpha/beta hydrolase"/>
    <property type="match status" value="1"/>
</dbReference>
<dbReference type="Pfam" id="PF07859">
    <property type="entry name" value="Abhydrolase_3"/>
    <property type="match status" value="1"/>
</dbReference>
<evidence type="ECO:0000313" key="3">
    <source>
        <dbReference type="EMBL" id="ETS88261.1"/>
    </source>
</evidence>
<evidence type="ECO:0000313" key="4">
    <source>
        <dbReference type="Proteomes" id="UP000030651"/>
    </source>
</evidence>
<name>W3XST5_PESFW</name>
<sequence>MANLSFNTEFLEATKASAGMSLPVMDDPKAHREMHDTFILEKVKAIPHIPTIKERKHEIVSIDGTKIAVHRFEPSIVHEPLGLQPAAVYVHGGGLIAGSIATCRHTIEKIVQASGIQIFAVEYRLAPEHPFPAAVEDVSATIQWLQSNATSLHVDPARIGLFGSSAGGGIAAGAALLARDKPFDYPIARLILQYPMLDDRTTFGDDHALTQFVNWNVRLNDMGWRAYLGGRDRNQRDDKIPIYAAPGRAQSLEGLPPTYVEVGGLDLFRDETIAFVAKLARANIDVEFHLYPGVTHGFESIAPDIRLSKESDGNRERILKSL</sequence>
<dbReference type="InterPro" id="IPR013094">
    <property type="entry name" value="AB_hydrolase_3"/>
</dbReference>
<dbReference type="EMBL" id="KI912109">
    <property type="protein sequence ID" value="ETS88261.1"/>
    <property type="molecule type" value="Genomic_DNA"/>
</dbReference>
<dbReference type="InParanoid" id="W3XST5"/>
<protein>
    <recommendedName>
        <fullName evidence="2">Alpha/beta hydrolase fold-3 domain-containing protein</fullName>
    </recommendedName>
</protein>
<dbReference type="Proteomes" id="UP000030651">
    <property type="component" value="Unassembled WGS sequence"/>
</dbReference>
<dbReference type="KEGG" id="pfy:PFICI_02089"/>
<dbReference type="PANTHER" id="PTHR48081:SF8">
    <property type="entry name" value="ALPHA_BETA HYDROLASE FOLD-3 DOMAIN-CONTAINING PROTEIN-RELATED"/>
    <property type="match status" value="1"/>
</dbReference>
<dbReference type="PANTHER" id="PTHR48081">
    <property type="entry name" value="AB HYDROLASE SUPERFAMILY PROTEIN C4A8.06C"/>
    <property type="match status" value="1"/>
</dbReference>
<keyword evidence="1" id="KW-0378">Hydrolase</keyword>
<dbReference type="RefSeq" id="XP_007828861.1">
    <property type="nucleotide sequence ID" value="XM_007830670.1"/>
</dbReference>
<dbReference type="OMA" id="HFHCLME"/>
<dbReference type="SUPFAM" id="SSF53474">
    <property type="entry name" value="alpha/beta-Hydrolases"/>
    <property type="match status" value="1"/>
</dbReference>
<organism evidence="3 4">
    <name type="scientific">Pestalotiopsis fici (strain W106-1 / CGMCC3.15140)</name>
    <dbReference type="NCBI Taxonomy" id="1229662"/>
    <lineage>
        <taxon>Eukaryota</taxon>
        <taxon>Fungi</taxon>
        <taxon>Dikarya</taxon>
        <taxon>Ascomycota</taxon>
        <taxon>Pezizomycotina</taxon>
        <taxon>Sordariomycetes</taxon>
        <taxon>Xylariomycetidae</taxon>
        <taxon>Amphisphaeriales</taxon>
        <taxon>Sporocadaceae</taxon>
        <taxon>Pestalotiopsis</taxon>
    </lineage>
</organism>
<dbReference type="GeneID" id="19267102"/>
<dbReference type="AlphaFoldDB" id="W3XST5"/>
<dbReference type="OrthoDB" id="408631at2759"/>
<proteinExistence type="predicted"/>
<evidence type="ECO:0000256" key="1">
    <source>
        <dbReference type="ARBA" id="ARBA00022801"/>
    </source>
</evidence>
<reference evidence="4" key="1">
    <citation type="journal article" date="2015" name="BMC Genomics">
        <title>Genomic and transcriptomic analysis of the endophytic fungus Pestalotiopsis fici reveals its lifestyle and high potential for synthesis of natural products.</title>
        <authorList>
            <person name="Wang X."/>
            <person name="Zhang X."/>
            <person name="Liu L."/>
            <person name="Xiang M."/>
            <person name="Wang W."/>
            <person name="Sun X."/>
            <person name="Che Y."/>
            <person name="Guo L."/>
            <person name="Liu G."/>
            <person name="Guo L."/>
            <person name="Wang C."/>
            <person name="Yin W.B."/>
            <person name="Stadler M."/>
            <person name="Zhang X."/>
            <person name="Liu X."/>
        </authorList>
    </citation>
    <scope>NUCLEOTIDE SEQUENCE [LARGE SCALE GENOMIC DNA]</scope>
    <source>
        <strain evidence="4">W106-1 / CGMCC3.15140</strain>
    </source>
</reference>
<evidence type="ECO:0000259" key="2">
    <source>
        <dbReference type="Pfam" id="PF07859"/>
    </source>
</evidence>
<dbReference type="GO" id="GO:0016787">
    <property type="term" value="F:hydrolase activity"/>
    <property type="evidence" value="ECO:0007669"/>
    <property type="project" value="UniProtKB-KW"/>
</dbReference>
<dbReference type="InterPro" id="IPR029058">
    <property type="entry name" value="AB_hydrolase_fold"/>
</dbReference>